<evidence type="ECO:0000256" key="13">
    <source>
        <dbReference type="ARBA" id="ARBA00043893"/>
    </source>
</evidence>
<dbReference type="PROSITE" id="PS50206">
    <property type="entry name" value="RHODANESE_3"/>
    <property type="match status" value="1"/>
</dbReference>
<dbReference type="PANTHER" id="PTHR10953">
    <property type="entry name" value="UBIQUITIN-ACTIVATING ENZYME E1"/>
    <property type="match status" value="1"/>
</dbReference>
<dbReference type="Proteomes" id="UP000800200">
    <property type="component" value="Unassembled WGS sequence"/>
</dbReference>
<reference evidence="18" key="1">
    <citation type="journal article" date="2020" name="Stud. Mycol.">
        <title>101 Dothideomycetes genomes: a test case for predicting lifestyles and emergence of pathogens.</title>
        <authorList>
            <person name="Haridas S."/>
            <person name="Albert R."/>
            <person name="Binder M."/>
            <person name="Bloem J."/>
            <person name="Labutti K."/>
            <person name="Salamov A."/>
            <person name="Andreopoulos B."/>
            <person name="Baker S."/>
            <person name="Barry K."/>
            <person name="Bills G."/>
            <person name="Bluhm B."/>
            <person name="Cannon C."/>
            <person name="Castanera R."/>
            <person name="Culley D."/>
            <person name="Daum C."/>
            <person name="Ezra D."/>
            <person name="Gonzalez J."/>
            <person name="Henrissat B."/>
            <person name="Kuo A."/>
            <person name="Liang C."/>
            <person name="Lipzen A."/>
            <person name="Lutzoni F."/>
            <person name="Magnuson J."/>
            <person name="Mondo S."/>
            <person name="Nolan M."/>
            <person name="Ohm R."/>
            <person name="Pangilinan J."/>
            <person name="Park H.-J."/>
            <person name="Ramirez L."/>
            <person name="Alfaro M."/>
            <person name="Sun H."/>
            <person name="Tritt A."/>
            <person name="Yoshinaga Y."/>
            <person name="Zwiers L.-H."/>
            <person name="Turgeon B."/>
            <person name="Goodwin S."/>
            <person name="Spatafora J."/>
            <person name="Crous P."/>
            <person name="Grigoriev I."/>
        </authorList>
    </citation>
    <scope>NUCLEOTIDE SEQUENCE</scope>
    <source>
        <strain evidence="18">CBS 207.26</strain>
    </source>
</reference>
<keyword evidence="15" id="KW-0175">Coiled coil</keyword>
<dbReference type="Gene3D" id="3.40.250.10">
    <property type="entry name" value="Rhodanese-like domain"/>
    <property type="match status" value="1"/>
</dbReference>
<feature type="binding site" evidence="14">
    <location>
        <position position="401"/>
    </location>
    <ligand>
        <name>Zn(2+)</name>
        <dbReference type="ChEBI" id="CHEBI:29105"/>
    </ligand>
</feature>
<feature type="coiled-coil region" evidence="15">
    <location>
        <begin position="44"/>
        <end position="78"/>
    </location>
</feature>
<feature type="binding site" evidence="14">
    <location>
        <position position="303"/>
    </location>
    <ligand>
        <name>Zn(2+)</name>
        <dbReference type="ChEBI" id="CHEBI:29105"/>
    </ligand>
</feature>
<evidence type="ECO:0000256" key="8">
    <source>
        <dbReference type="ARBA" id="ARBA00022786"/>
    </source>
</evidence>
<evidence type="ECO:0000256" key="3">
    <source>
        <dbReference type="ARBA" id="ARBA00022679"/>
    </source>
</evidence>
<dbReference type="GO" id="GO:0061604">
    <property type="term" value="F:molybdopterin-synthase sulfurtransferase activity"/>
    <property type="evidence" value="ECO:0007669"/>
    <property type="project" value="UniProtKB-EC"/>
</dbReference>
<keyword evidence="6 14" id="KW-0479">Metal-binding</keyword>
<protein>
    <recommendedName>
        <fullName evidence="14">Adenylyltransferase and sulfurtransferase uba4</fullName>
    </recommendedName>
    <alternativeName>
        <fullName evidence="14">Common component for nitrate reductase and xanthine dehydrogenase protein F</fullName>
    </alternativeName>
    <alternativeName>
        <fullName evidence="14">Ubiquitin-like protein activator 4</fullName>
    </alternativeName>
    <domain>
        <recommendedName>
            <fullName evidence="14">Molybdopterin-synthase adenylyltransferase</fullName>
            <ecNumber evidence="14">2.7.7.80</ecNumber>
        </recommendedName>
        <alternativeName>
            <fullName evidence="14">Adenylyltransferase uba4</fullName>
        </alternativeName>
        <alternativeName>
            <fullName evidence="14">Sulfur carrier protein MOCS2A adenylyltransferase</fullName>
        </alternativeName>
    </domain>
    <domain>
        <recommendedName>
            <fullName evidence="14">Molybdopterin-synthase sulfurtransferase</fullName>
            <ecNumber evidence="14">2.8.1.11</ecNumber>
        </recommendedName>
        <alternativeName>
            <fullName evidence="14">Sulfurtransferase uba4</fullName>
        </alternativeName>
        <alternativeName>
            <fullName evidence="14">Sulfur carrier protein MOCS2A sulfurtransferase</fullName>
        </alternativeName>
    </domain>
</protein>
<evidence type="ECO:0000256" key="16">
    <source>
        <dbReference type="SAM" id="MobiDB-lite"/>
    </source>
</evidence>
<dbReference type="UniPathway" id="UPA00344"/>
<evidence type="ECO:0000256" key="2">
    <source>
        <dbReference type="ARBA" id="ARBA00022490"/>
    </source>
</evidence>
<feature type="active site" description="Glycyl thioester intermediate; for adenylyltransferase activity" evidence="14">
    <location>
        <position position="317"/>
    </location>
</feature>
<evidence type="ECO:0000256" key="4">
    <source>
        <dbReference type="ARBA" id="ARBA00022694"/>
    </source>
</evidence>
<feature type="active site" description="Cysteine persulfide intermediate; for sulfurtransferase activity" evidence="14">
    <location>
        <position position="531"/>
    </location>
</feature>
<keyword evidence="4 14" id="KW-0819">tRNA processing</keyword>
<comment type="pathway">
    <text evidence="14">tRNA modification; 5-methoxycarbonylmethyl-2-thiouridine-tRNA biosynthesis.</text>
</comment>
<feature type="binding site" evidence="14">
    <location>
        <begin position="190"/>
        <end position="194"/>
    </location>
    <ligand>
        <name>ATP</name>
        <dbReference type="ChEBI" id="CHEBI:30616"/>
    </ligand>
</feature>
<dbReference type="GO" id="GO:0006777">
    <property type="term" value="P:Mo-molybdopterin cofactor biosynthetic process"/>
    <property type="evidence" value="ECO:0007669"/>
    <property type="project" value="UniProtKB-UniRule"/>
</dbReference>
<comment type="function">
    <text evidence="14">Plays a central role in 2-thiolation of mcm(5)S(2)U at tRNA wobble positions of cytosolic tRNA(Lys), tRNA(Glu) and tRNA(Gln). Also essential during biosynthesis of the molybdenum cofactor. Acts by mediating the C-terminal thiocarboxylation of sulfur carriers urm1 and MOCS2A. Its N-terminus first activates urm1 and MOCS2A as acyl-adenylates (-COAMP), then the persulfide sulfur on the catalytic cysteine is transferred to urm1 and MOCS2A to form thiocarboxylation (-COSH) of their C-terminus. The reaction probably involves hydrogen sulfide that is generated from the persulfide intermediate and that acts as nucleophile towards urm1 and MOCS2A. Subsequently, a transient disulfide bond is formed. Does not use thiosulfate as sulfur donor; nfs1 probably acting as a sulfur donor for thiocarboxylation reactions.</text>
</comment>
<feature type="binding site" evidence="14">
    <location>
        <position position="183"/>
    </location>
    <ligand>
        <name>ATP</name>
        <dbReference type="ChEBI" id="CHEBI:30616"/>
    </ligand>
</feature>
<feature type="binding site" evidence="14">
    <location>
        <position position="404"/>
    </location>
    <ligand>
        <name>Zn(2+)</name>
        <dbReference type="ChEBI" id="CHEBI:29105"/>
    </ligand>
</feature>
<evidence type="ECO:0000256" key="9">
    <source>
        <dbReference type="ARBA" id="ARBA00022833"/>
    </source>
</evidence>
<keyword evidence="5" id="KW-0548">Nucleotidyltransferase</keyword>
<sequence length="578" mass="62788">MFKRRLASLISDCDHHSLPNSAHGFSSPRSIPSTKSNMASISVIESLRQQIASCEVQLQHLRQQLAEAERQRQQQCEQERLRHTTTTDPLTHDMNYGIADDFRSEIFAVLSSVGDEQPASRRWPLDYSEYKRYGRQLIMPEIGLQGQLRLKNASVLIVGVGGLGCSAAAYLVGAGVGTVGLIDGDVVEESNLHRQILHSTARVGMTKVDSAMVSLSSLNPNVKLVPHYSRLTPESAISTILPYDLILDCTDTPDSRYLISDTCVLLGKPLVSASALRTDGQLMLLNSPPLPPGDSRGGPCYRCVFPKPPPPESVVSCGDGGILGPVVGVMGVLQALEVIKVLTRENQHSLAPPADAQGPQSTGQCAITSEPTPDPPSLLIFSAYANPMFRSIRLRTRKPKCATCSTHATITSEALNSGSLDYVQFCGTINRVDALSPSERISVDNYAKVRMEVNPFTGMEPSKDNHILVDVREKVQFELCSLDGSVNIPFSTVSSTPGLGANGAGSGTDGVEQNWVSKLRRPPEKPIFVVCRLGNDSQLTVRKMKELGLDCGGRRWIGDIKGGLRAWRESVDPEFPDY</sequence>
<dbReference type="OrthoDB" id="10261062at2759"/>
<evidence type="ECO:0000313" key="18">
    <source>
        <dbReference type="EMBL" id="KAF2182541.1"/>
    </source>
</evidence>
<dbReference type="CDD" id="cd00757">
    <property type="entry name" value="ThiF_MoeB_HesA_family"/>
    <property type="match status" value="1"/>
</dbReference>
<keyword evidence="10 14" id="KW-0067">ATP-binding</keyword>
<comment type="function">
    <text evidence="13">Plays a central role in 2-thiolation of mcm(5)S(2)U at tRNA wobble positions of cytosolic tRNA(Lys), tRNA(Glu) and tRNA(Gln). Also essential during biosynthesis of the molybdenum cofactor. Acts by mediating the C-terminal thiocarboxylation of sulfur carriers urm1 and mocs2a. Its N-terminus first activates urm1 and mocs2a as acyl-adenylates (-COAMP), then the persulfide sulfur on the catalytic cysteine is transferred to urm1 and mocs2a to form thiocarboxylation (-COSH) of their C-terminus. The reaction probably involves hydrogen sulfide that is generated from the persulfide intermediate and that acts as a nucleophile towards urm1 and mocs2a. Subsequently, a transient disulfide bond is formed. Does not use thiosulfate as sulfur donor; nfs1 probably acting as a sulfur donor for thiocarboxylation reactions.</text>
</comment>
<dbReference type="SMART" id="SM00450">
    <property type="entry name" value="RHOD"/>
    <property type="match status" value="1"/>
</dbReference>
<dbReference type="InterPro" id="IPR000594">
    <property type="entry name" value="ThiF_NAD_FAD-bd"/>
</dbReference>
<evidence type="ECO:0000256" key="14">
    <source>
        <dbReference type="HAMAP-Rule" id="MF_03049"/>
    </source>
</evidence>
<feature type="compositionally biased region" description="Polar residues" evidence="16">
    <location>
        <begin position="358"/>
        <end position="369"/>
    </location>
</feature>
<gene>
    <name evidence="14" type="primary">uba4</name>
    <name evidence="14" type="synonym">cnxF</name>
    <name evidence="18" type="ORF">K469DRAFT_711712</name>
</gene>
<comment type="similarity">
    <text evidence="14">In the N-terminal section; belongs to the HesA/MoeB/ThiF family. UBA4 subfamily.</text>
</comment>
<dbReference type="GO" id="GO:0005524">
    <property type="term" value="F:ATP binding"/>
    <property type="evidence" value="ECO:0007669"/>
    <property type="project" value="UniProtKB-KW"/>
</dbReference>
<dbReference type="Pfam" id="PF00899">
    <property type="entry name" value="ThiF"/>
    <property type="match status" value="1"/>
</dbReference>
<dbReference type="GO" id="GO:0042292">
    <property type="term" value="F:URM1 activating enzyme activity"/>
    <property type="evidence" value="ECO:0007669"/>
    <property type="project" value="TreeGrafter"/>
</dbReference>
<evidence type="ECO:0000256" key="10">
    <source>
        <dbReference type="ARBA" id="ARBA00022840"/>
    </source>
</evidence>
<evidence type="ECO:0000256" key="11">
    <source>
        <dbReference type="ARBA" id="ARBA00023150"/>
    </source>
</evidence>
<accession>A0A6A6DSH2</accession>
<keyword evidence="3 14" id="KW-0808">Transferase</keyword>
<comment type="pathway">
    <text evidence="14">Cofactor biosynthesis; molybdopterin biosynthesis.</text>
</comment>
<dbReference type="InterPro" id="IPR045886">
    <property type="entry name" value="ThiF/MoeB/HesA"/>
</dbReference>
<evidence type="ECO:0000256" key="15">
    <source>
        <dbReference type="SAM" id="Coils"/>
    </source>
</evidence>
<dbReference type="GO" id="GO:0032447">
    <property type="term" value="P:protein urmylation"/>
    <property type="evidence" value="ECO:0007669"/>
    <property type="project" value="TreeGrafter"/>
</dbReference>
<dbReference type="InterPro" id="IPR028885">
    <property type="entry name" value="MOCS3/Uba4"/>
</dbReference>
<evidence type="ECO:0000259" key="17">
    <source>
        <dbReference type="PROSITE" id="PS50206"/>
    </source>
</evidence>
<dbReference type="InterPro" id="IPR001763">
    <property type="entry name" value="Rhodanese-like_dom"/>
</dbReference>
<feature type="binding site" evidence="14">
    <location>
        <position position="162"/>
    </location>
    <ligand>
        <name>ATP</name>
        <dbReference type="ChEBI" id="CHEBI:30616"/>
    </ligand>
</feature>
<proteinExistence type="inferred from homology"/>
<dbReference type="InterPro" id="IPR035985">
    <property type="entry name" value="Ubiquitin-activating_enz"/>
</dbReference>
<dbReference type="EMBL" id="ML994647">
    <property type="protein sequence ID" value="KAF2182541.1"/>
    <property type="molecule type" value="Genomic_DNA"/>
</dbReference>
<keyword evidence="19" id="KW-1185">Reference proteome</keyword>
<dbReference type="UniPathway" id="UPA00988"/>
<dbReference type="Pfam" id="PF00581">
    <property type="entry name" value="Rhodanese"/>
    <property type="match status" value="1"/>
</dbReference>
<keyword evidence="8" id="KW-0833">Ubl conjugation pathway</keyword>
<dbReference type="EC" id="2.8.1.11" evidence="14"/>
<evidence type="ECO:0000256" key="1">
    <source>
        <dbReference type="ARBA" id="ARBA00004514"/>
    </source>
</evidence>
<dbReference type="FunFam" id="3.40.50.720:FF:000033">
    <property type="entry name" value="Adenylyltransferase and sulfurtransferase MOCS3"/>
    <property type="match status" value="1"/>
</dbReference>
<evidence type="ECO:0000256" key="5">
    <source>
        <dbReference type="ARBA" id="ARBA00022695"/>
    </source>
</evidence>
<comment type="catalytic activity">
    <reaction evidence="14">
        <text>[molybdopterin-synthase sulfur-carrier protein]-C-terminal Gly-Gly + ATP + H(+) = [molybdopterin-synthase sulfur-carrier protein]-C-terminal Gly-Gly-AMP + diphosphate</text>
        <dbReference type="Rhea" id="RHEA:43616"/>
        <dbReference type="Rhea" id="RHEA-COMP:12159"/>
        <dbReference type="Rhea" id="RHEA-COMP:12202"/>
        <dbReference type="ChEBI" id="CHEBI:15378"/>
        <dbReference type="ChEBI" id="CHEBI:30616"/>
        <dbReference type="ChEBI" id="CHEBI:33019"/>
        <dbReference type="ChEBI" id="CHEBI:90618"/>
        <dbReference type="ChEBI" id="CHEBI:90778"/>
        <dbReference type="EC" id="2.7.7.80"/>
    </reaction>
</comment>
<comment type="subcellular location">
    <subcellularLocation>
        <location evidence="1">Cytoplasm</location>
        <location evidence="1">Cytosol</location>
    </subcellularLocation>
</comment>
<dbReference type="GO" id="GO:0002143">
    <property type="term" value="P:tRNA wobble position uridine thiolation"/>
    <property type="evidence" value="ECO:0007669"/>
    <property type="project" value="InterPro"/>
</dbReference>
<dbReference type="EC" id="2.7.7.80" evidence="14"/>
<comment type="catalytic activity">
    <reaction evidence="14">
        <text>[molybdopterin-synthase sulfur-carrier protein]-C-terminal Gly-Gly-AMP + S-sulfanyl-L-cysteinyl-[cysteine desulfurase] + AH2 = [molybdopterin-synthase sulfur-carrier protein]-C-terminal-Gly-aminoethanethioate + L-cysteinyl-[cysteine desulfurase] + A + AMP + 2 H(+)</text>
        <dbReference type="Rhea" id="RHEA:48612"/>
        <dbReference type="Rhea" id="RHEA-COMP:12157"/>
        <dbReference type="Rhea" id="RHEA-COMP:12158"/>
        <dbReference type="Rhea" id="RHEA-COMP:12159"/>
        <dbReference type="Rhea" id="RHEA-COMP:19907"/>
        <dbReference type="ChEBI" id="CHEBI:13193"/>
        <dbReference type="ChEBI" id="CHEBI:15378"/>
        <dbReference type="ChEBI" id="CHEBI:17499"/>
        <dbReference type="ChEBI" id="CHEBI:29950"/>
        <dbReference type="ChEBI" id="CHEBI:61963"/>
        <dbReference type="ChEBI" id="CHEBI:90618"/>
        <dbReference type="ChEBI" id="CHEBI:232372"/>
        <dbReference type="ChEBI" id="CHEBI:456215"/>
        <dbReference type="EC" id="2.8.1.11"/>
    </reaction>
</comment>
<dbReference type="InterPro" id="IPR036873">
    <property type="entry name" value="Rhodanese-like_dom_sf"/>
</dbReference>
<comment type="cofactor">
    <cofactor evidence="14">
        <name>Zn(2+)</name>
        <dbReference type="ChEBI" id="CHEBI:29105"/>
    </cofactor>
    <text evidence="14">Binds 1 zinc ion per subunit.</text>
</comment>
<evidence type="ECO:0000256" key="12">
    <source>
        <dbReference type="ARBA" id="ARBA00023268"/>
    </source>
</evidence>
<dbReference type="AlphaFoldDB" id="A0A6A6DSH2"/>
<keyword evidence="2 14" id="KW-0963">Cytoplasm</keyword>
<keyword evidence="11 14" id="KW-0501">Molybdenum cofactor biosynthesis</keyword>
<organism evidence="18 19">
    <name type="scientific">Zopfia rhizophila CBS 207.26</name>
    <dbReference type="NCBI Taxonomy" id="1314779"/>
    <lineage>
        <taxon>Eukaryota</taxon>
        <taxon>Fungi</taxon>
        <taxon>Dikarya</taxon>
        <taxon>Ascomycota</taxon>
        <taxon>Pezizomycotina</taxon>
        <taxon>Dothideomycetes</taxon>
        <taxon>Dothideomycetes incertae sedis</taxon>
        <taxon>Zopfiaceae</taxon>
        <taxon>Zopfia</taxon>
    </lineage>
</organism>
<evidence type="ECO:0000256" key="7">
    <source>
        <dbReference type="ARBA" id="ARBA00022741"/>
    </source>
</evidence>
<feature type="region of interest" description="Disordered" evidence="16">
    <location>
        <begin position="349"/>
        <end position="369"/>
    </location>
</feature>
<evidence type="ECO:0000256" key="6">
    <source>
        <dbReference type="ARBA" id="ARBA00022723"/>
    </source>
</evidence>
<dbReference type="GO" id="GO:0046872">
    <property type="term" value="F:metal ion binding"/>
    <property type="evidence" value="ECO:0007669"/>
    <property type="project" value="UniProtKB-KW"/>
</dbReference>
<keyword evidence="9 14" id="KW-0862">Zinc</keyword>
<feature type="binding site" evidence="14">
    <location>
        <position position="207"/>
    </location>
    <ligand>
        <name>ATP</name>
        <dbReference type="ChEBI" id="CHEBI:30616"/>
    </ligand>
</feature>
<keyword evidence="12 14" id="KW-0511">Multifunctional enzyme</keyword>
<feature type="domain" description="Rhodanese" evidence="17">
    <location>
        <begin position="462"/>
        <end position="576"/>
    </location>
</feature>
<dbReference type="SUPFAM" id="SSF69572">
    <property type="entry name" value="Activating enzymes of the ubiquitin-like proteins"/>
    <property type="match status" value="1"/>
</dbReference>
<dbReference type="GO" id="GO:0004792">
    <property type="term" value="F:thiosulfate-cyanide sulfurtransferase activity"/>
    <property type="evidence" value="ECO:0007669"/>
    <property type="project" value="TreeGrafter"/>
</dbReference>
<dbReference type="HAMAP" id="MF_03049">
    <property type="entry name" value="MOCS3_Uba4"/>
    <property type="match status" value="1"/>
</dbReference>
<dbReference type="PANTHER" id="PTHR10953:SF102">
    <property type="entry name" value="ADENYLYLTRANSFERASE AND SULFURTRANSFERASE MOCS3"/>
    <property type="match status" value="1"/>
</dbReference>
<feature type="binding site" evidence="14">
    <location>
        <position position="300"/>
    </location>
    <ligand>
        <name>Zn(2+)</name>
        <dbReference type="ChEBI" id="CHEBI:29105"/>
    </ligand>
</feature>
<dbReference type="Gene3D" id="3.40.50.720">
    <property type="entry name" value="NAD(P)-binding Rossmann-like Domain"/>
    <property type="match status" value="1"/>
</dbReference>
<name>A0A6A6DSH2_9PEZI</name>
<feature type="binding site" evidence="14">
    <location>
        <begin position="251"/>
        <end position="252"/>
    </location>
    <ligand>
        <name>ATP</name>
        <dbReference type="ChEBI" id="CHEBI:30616"/>
    </ligand>
</feature>
<keyword evidence="7 14" id="KW-0547">Nucleotide-binding</keyword>
<dbReference type="GO" id="GO:0061605">
    <property type="term" value="F:molybdopterin-synthase adenylyltransferase activity"/>
    <property type="evidence" value="ECO:0007669"/>
    <property type="project" value="UniProtKB-EC"/>
</dbReference>
<evidence type="ECO:0000313" key="19">
    <source>
        <dbReference type="Proteomes" id="UP000800200"/>
    </source>
</evidence>
<dbReference type="GO" id="GO:0005829">
    <property type="term" value="C:cytosol"/>
    <property type="evidence" value="ECO:0007669"/>
    <property type="project" value="UniProtKB-SubCell"/>
</dbReference>